<accession>A0AAE0PS48</accession>
<feature type="non-terminal residue" evidence="1">
    <location>
        <position position="1"/>
    </location>
</feature>
<comment type="caution">
    <text evidence="1">The sequence shown here is derived from an EMBL/GenBank/DDBJ whole genome shotgun (WGS) entry which is preliminary data.</text>
</comment>
<protein>
    <submittedName>
        <fullName evidence="1">Uncharacterized protein</fullName>
    </submittedName>
</protein>
<organism evidence="1 2">
    <name type="scientific">Hemibagrus guttatus</name>
    <dbReference type="NCBI Taxonomy" id="175788"/>
    <lineage>
        <taxon>Eukaryota</taxon>
        <taxon>Metazoa</taxon>
        <taxon>Chordata</taxon>
        <taxon>Craniata</taxon>
        <taxon>Vertebrata</taxon>
        <taxon>Euteleostomi</taxon>
        <taxon>Actinopterygii</taxon>
        <taxon>Neopterygii</taxon>
        <taxon>Teleostei</taxon>
        <taxon>Ostariophysi</taxon>
        <taxon>Siluriformes</taxon>
        <taxon>Bagridae</taxon>
        <taxon>Hemibagrus</taxon>
    </lineage>
</organism>
<keyword evidence="2" id="KW-1185">Reference proteome</keyword>
<sequence length="52" mass="5819">GRQRHRYAFDGVFIDTTRKARGVQSAVSARGYLYLGARSAGAALCLESWLWE</sequence>
<evidence type="ECO:0000313" key="1">
    <source>
        <dbReference type="EMBL" id="KAK3507131.1"/>
    </source>
</evidence>
<name>A0AAE0PS48_9TELE</name>
<proteinExistence type="predicted"/>
<evidence type="ECO:0000313" key="2">
    <source>
        <dbReference type="Proteomes" id="UP001274896"/>
    </source>
</evidence>
<reference evidence="1" key="1">
    <citation type="submission" date="2023-06" db="EMBL/GenBank/DDBJ databases">
        <title>Male Hemibagrus guttatus genome.</title>
        <authorList>
            <person name="Bian C."/>
        </authorList>
    </citation>
    <scope>NUCLEOTIDE SEQUENCE</scope>
    <source>
        <strain evidence="1">Male_cb2023</strain>
        <tissue evidence="1">Muscle</tissue>
    </source>
</reference>
<dbReference type="Proteomes" id="UP001274896">
    <property type="component" value="Unassembled WGS sequence"/>
</dbReference>
<gene>
    <name evidence="1" type="ORF">QTP70_008529</name>
</gene>
<dbReference type="AlphaFoldDB" id="A0AAE0PS48"/>
<dbReference type="EMBL" id="JAUCMX010000029">
    <property type="protein sequence ID" value="KAK3507131.1"/>
    <property type="molecule type" value="Genomic_DNA"/>
</dbReference>